<reference evidence="1" key="1">
    <citation type="submission" date="2017-02" db="EMBL/GenBank/DDBJ databases">
        <title>Genome sequence of Serratia marcescens phage BF.</title>
        <authorList>
            <person name="Casey E."/>
            <person name="Fitzgerald B."/>
            <person name="Mahony J."/>
            <person name="Lugli G."/>
            <person name="Ventura M."/>
            <person name="van Sinderen D."/>
        </authorList>
    </citation>
    <scope>NUCLEOTIDE SEQUENCE [LARGE SCALE GENOMIC DNA]</scope>
</reference>
<sequence>MKRSEVLFAILRKSKKVLEEFAVSNRQRKFIIEMKYNYSKLQPTLRNMMRIMATDIERFELLNEKNMKDVLENFHLSGMERPECYIEQHPALIDINTGKKFIIKREEIISGDVVVFKDAEHKAFIVAYNCLVLAKENQEIMIRTRDEEEKRQSVLSEYQ</sequence>
<dbReference type="Proteomes" id="UP000221837">
    <property type="component" value="Genome"/>
</dbReference>
<accession>A0A1S6UAH8</accession>
<evidence type="ECO:0000313" key="2">
    <source>
        <dbReference type="Proteomes" id="UP000221837"/>
    </source>
</evidence>
<gene>
    <name evidence="1" type="ORF">BF_0149</name>
</gene>
<evidence type="ECO:0000313" key="1">
    <source>
        <dbReference type="EMBL" id="AQW88674.1"/>
    </source>
</evidence>
<proteinExistence type="predicted"/>
<dbReference type="OrthoDB" id="25376at10239"/>
<name>A0A1S6UAH8_9CAUD</name>
<organism evidence="1 2">
    <name type="scientific">Serratia phage BF</name>
    <dbReference type="NCBI Taxonomy" id="1962671"/>
    <lineage>
        <taxon>Viruses</taxon>
        <taxon>Duplodnaviria</taxon>
        <taxon>Heunggongvirae</taxon>
        <taxon>Uroviricota</taxon>
        <taxon>Caudoviricetes</taxon>
        <taxon>Eneladusvirus</taxon>
        <taxon>Eneladusvirus BF</taxon>
    </lineage>
</organism>
<protein>
    <submittedName>
        <fullName evidence="1">Uncharacterized protein</fullName>
    </submittedName>
</protein>
<keyword evidence="2" id="KW-1185">Reference proteome</keyword>
<dbReference type="EMBL" id="KY630187">
    <property type="protein sequence ID" value="AQW88674.1"/>
    <property type="molecule type" value="Genomic_DNA"/>
</dbReference>